<dbReference type="InterPro" id="IPR001669">
    <property type="entry name" value="Arg_repress"/>
</dbReference>
<keyword evidence="13" id="KW-1185">Reference proteome</keyword>
<reference evidence="13" key="1">
    <citation type="submission" date="2017-02" db="EMBL/GenBank/DDBJ databases">
        <authorList>
            <person name="Varghese N."/>
            <person name="Submissions S."/>
        </authorList>
    </citation>
    <scope>NUCLEOTIDE SEQUENCE [LARGE SCALE GENOMIC DNA]</scope>
    <source>
        <strain evidence="13">ATCC 51356</strain>
    </source>
</reference>
<dbReference type="GO" id="GO:1900079">
    <property type="term" value="P:regulation of arginine biosynthetic process"/>
    <property type="evidence" value="ECO:0007669"/>
    <property type="project" value="UniProtKB-UniRule"/>
</dbReference>
<keyword evidence="7 9" id="KW-0238">DNA-binding</keyword>
<comment type="pathway">
    <text evidence="2 9">Amino-acid biosynthesis; L-arginine biosynthesis [regulation].</text>
</comment>
<comment type="similarity">
    <text evidence="3 9">Belongs to the ArgR family.</text>
</comment>
<accession>A0A1T4MWK1</accession>
<organism evidence="12 13">
    <name type="scientific">Porphyromonas circumdentaria</name>
    <dbReference type="NCBI Taxonomy" id="29524"/>
    <lineage>
        <taxon>Bacteria</taxon>
        <taxon>Pseudomonadati</taxon>
        <taxon>Bacteroidota</taxon>
        <taxon>Bacteroidia</taxon>
        <taxon>Bacteroidales</taxon>
        <taxon>Porphyromonadaceae</taxon>
        <taxon>Porphyromonas</taxon>
    </lineage>
</organism>
<keyword evidence="5 9" id="KW-0963">Cytoplasm</keyword>
<evidence type="ECO:0000256" key="4">
    <source>
        <dbReference type="ARBA" id="ARBA00021148"/>
    </source>
</evidence>
<dbReference type="RefSeq" id="WP_078736856.1">
    <property type="nucleotide sequence ID" value="NZ_FUXE01000008.1"/>
</dbReference>
<sequence>MASNKDFRQALICRLIKNNNISDQKTLKKLLKANGINISQGTISRDILELRITKGRYTSFSKIGYYSLPEESLQVTEDVVRYLGTKGFRSLQTSGNLSVIKTEAGYASSIASEIDAMHSPLVLGTVAGYDTILIVHPEHSPQSHIKKALGEVIPELLE</sequence>
<evidence type="ECO:0000259" key="11">
    <source>
        <dbReference type="Pfam" id="PF02863"/>
    </source>
</evidence>
<dbReference type="STRING" id="29524.SAMN02745171_00922"/>
<evidence type="ECO:0000256" key="6">
    <source>
        <dbReference type="ARBA" id="ARBA00023015"/>
    </source>
</evidence>
<evidence type="ECO:0000256" key="9">
    <source>
        <dbReference type="HAMAP-Rule" id="MF_00173"/>
    </source>
</evidence>
<feature type="domain" description="Arginine repressor C-terminal" evidence="11">
    <location>
        <begin position="88"/>
        <end position="147"/>
    </location>
</feature>
<name>A0A1T4MWK1_9PORP</name>
<evidence type="ECO:0000259" key="10">
    <source>
        <dbReference type="Pfam" id="PF01316"/>
    </source>
</evidence>
<evidence type="ECO:0000256" key="7">
    <source>
        <dbReference type="ARBA" id="ARBA00023125"/>
    </source>
</evidence>
<dbReference type="InterPro" id="IPR020900">
    <property type="entry name" value="Arg_repress_DNA-bd"/>
</dbReference>
<gene>
    <name evidence="9" type="primary">argR</name>
    <name evidence="12" type="ORF">SAMN02745171_00922</name>
</gene>
<dbReference type="Pfam" id="PF01316">
    <property type="entry name" value="Arg_repressor"/>
    <property type="match status" value="1"/>
</dbReference>
<dbReference type="Gene3D" id="1.10.10.10">
    <property type="entry name" value="Winged helix-like DNA-binding domain superfamily/Winged helix DNA-binding domain"/>
    <property type="match status" value="1"/>
</dbReference>
<comment type="function">
    <text evidence="9">Regulates arginine biosynthesis genes.</text>
</comment>
<protein>
    <recommendedName>
        <fullName evidence="4 9">Arginine repressor</fullName>
    </recommendedName>
</protein>
<dbReference type="GO" id="GO:0005737">
    <property type="term" value="C:cytoplasm"/>
    <property type="evidence" value="ECO:0007669"/>
    <property type="project" value="UniProtKB-SubCell"/>
</dbReference>
<dbReference type="Gene3D" id="3.30.1360.40">
    <property type="match status" value="1"/>
</dbReference>
<dbReference type="SUPFAM" id="SSF55252">
    <property type="entry name" value="C-terminal domain of arginine repressor"/>
    <property type="match status" value="1"/>
</dbReference>
<dbReference type="Proteomes" id="UP000190121">
    <property type="component" value="Unassembled WGS sequence"/>
</dbReference>
<dbReference type="UniPathway" id="UPA00068"/>
<dbReference type="GO" id="GO:0051259">
    <property type="term" value="P:protein complex oligomerization"/>
    <property type="evidence" value="ECO:0007669"/>
    <property type="project" value="InterPro"/>
</dbReference>
<keyword evidence="9" id="KW-0028">Amino-acid biosynthesis</keyword>
<dbReference type="SUPFAM" id="SSF46785">
    <property type="entry name" value="Winged helix' DNA-binding domain"/>
    <property type="match status" value="1"/>
</dbReference>
<dbReference type="GO" id="GO:0003677">
    <property type="term" value="F:DNA binding"/>
    <property type="evidence" value="ECO:0007669"/>
    <property type="project" value="UniProtKB-KW"/>
</dbReference>
<evidence type="ECO:0000256" key="8">
    <source>
        <dbReference type="ARBA" id="ARBA00023163"/>
    </source>
</evidence>
<dbReference type="InterPro" id="IPR020899">
    <property type="entry name" value="Arg_repress_C"/>
</dbReference>
<dbReference type="InterPro" id="IPR036388">
    <property type="entry name" value="WH-like_DNA-bd_sf"/>
</dbReference>
<dbReference type="HAMAP" id="MF_00173">
    <property type="entry name" value="Arg_repressor"/>
    <property type="match status" value="1"/>
</dbReference>
<dbReference type="GO" id="GO:0003700">
    <property type="term" value="F:DNA-binding transcription factor activity"/>
    <property type="evidence" value="ECO:0007669"/>
    <property type="project" value="UniProtKB-UniRule"/>
</dbReference>
<evidence type="ECO:0000256" key="5">
    <source>
        <dbReference type="ARBA" id="ARBA00022490"/>
    </source>
</evidence>
<keyword evidence="6 9" id="KW-0805">Transcription regulation</keyword>
<dbReference type="OrthoDB" id="9807089at2"/>
<evidence type="ECO:0000256" key="2">
    <source>
        <dbReference type="ARBA" id="ARBA00005040"/>
    </source>
</evidence>
<dbReference type="PRINTS" id="PR01467">
    <property type="entry name" value="ARGREPRESSOR"/>
</dbReference>
<dbReference type="EMBL" id="FUXE01000008">
    <property type="protein sequence ID" value="SJZ71392.1"/>
    <property type="molecule type" value="Genomic_DNA"/>
</dbReference>
<evidence type="ECO:0000313" key="13">
    <source>
        <dbReference type="Proteomes" id="UP000190121"/>
    </source>
</evidence>
<evidence type="ECO:0000256" key="1">
    <source>
        <dbReference type="ARBA" id="ARBA00004496"/>
    </source>
</evidence>
<comment type="subcellular location">
    <subcellularLocation>
        <location evidence="1 9">Cytoplasm</location>
    </subcellularLocation>
</comment>
<evidence type="ECO:0000313" key="12">
    <source>
        <dbReference type="EMBL" id="SJZ71392.1"/>
    </source>
</evidence>
<keyword evidence="9" id="KW-0678">Repressor</keyword>
<dbReference type="InterPro" id="IPR036251">
    <property type="entry name" value="Arg_repress_C_sf"/>
</dbReference>
<dbReference type="GO" id="GO:0006526">
    <property type="term" value="P:L-arginine biosynthetic process"/>
    <property type="evidence" value="ECO:0007669"/>
    <property type="project" value="UniProtKB-UniPathway"/>
</dbReference>
<dbReference type="PANTHER" id="PTHR34471">
    <property type="entry name" value="ARGININE REPRESSOR"/>
    <property type="match status" value="1"/>
</dbReference>
<keyword evidence="8 9" id="KW-0804">Transcription</keyword>
<dbReference type="Pfam" id="PF02863">
    <property type="entry name" value="Arg_repressor_C"/>
    <property type="match status" value="1"/>
</dbReference>
<evidence type="ECO:0000256" key="3">
    <source>
        <dbReference type="ARBA" id="ARBA00008316"/>
    </source>
</evidence>
<dbReference type="PANTHER" id="PTHR34471:SF1">
    <property type="entry name" value="ARGININE REPRESSOR"/>
    <property type="match status" value="1"/>
</dbReference>
<keyword evidence="9" id="KW-0055">Arginine biosynthesis</keyword>
<dbReference type="GO" id="GO:0034618">
    <property type="term" value="F:arginine binding"/>
    <property type="evidence" value="ECO:0007669"/>
    <property type="project" value="InterPro"/>
</dbReference>
<dbReference type="AlphaFoldDB" id="A0A1T4MWK1"/>
<proteinExistence type="inferred from homology"/>
<dbReference type="InterPro" id="IPR036390">
    <property type="entry name" value="WH_DNA-bd_sf"/>
</dbReference>
<feature type="domain" description="Arginine repressor DNA-binding" evidence="10">
    <location>
        <begin position="4"/>
        <end position="71"/>
    </location>
</feature>